<dbReference type="EMBL" id="RBKT01000001">
    <property type="protein sequence ID" value="RKR91492.1"/>
    <property type="molecule type" value="Genomic_DNA"/>
</dbReference>
<evidence type="ECO:0000259" key="2">
    <source>
        <dbReference type="Pfam" id="PF13581"/>
    </source>
</evidence>
<accession>A0A495JSZ4</accession>
<gene>
    <name evidence="4" type="ORF">BDK92_5890</name>
</gene>
<evidence type="ECO:0000259" key="3">
    <source>
        <dbReference type="Pfam" id="PF14417"/>
    </source>
</evidence>
<dbReference type="OrthoDB" id="4088450at2"/>
<dbReference type="Pfam" id="PF13581">
    <property type="entry name" value="HATPase_c_2"/>
    <property type="match status" value="1"/>
</dbReference>
<sequence>MTIVPRAVSRSGALRHEALFYHGHDDYRAGLYAFIAGGVTRAEPVLVVVPRPRIDLLRDEIDTVSDGEVEVRFLDMGIAGRNPSWIIPGILHAFVAEHPATRVRIVVEPIWPERRALAYPRCVQHEALVNLALADQPASILCPYDAVGLDADVIADAASTHPVLIRAGVRQSSAGYGSPEAVVDAFNLPLPEPALTPSTLLFDRAGMAGMRALVTALATEAGLASDRVADLRLATNEIATNAVVHGGEPAVLRVWAEPSGMVSEVIGTSVLTDRLAGRLPASPTSEQGRGLLLVNHLCDLVDVHTTDESTTVRLHMDW</sequence>
<dbReference type="RefSeq" id="WP_121162695.1">
    <property type="nucleotide sequence ID" value="NZ_RBKT01000001.1"/>
</dbReference>
<keyword evidence="5" id="KW-1185">Reference proteome</keyword>
<evidence type="ECO:0000313" key="5">
    <source>
        <dbReference type="Proteomes" id="UP000277671"/>
    </source>
</evidence>
<dbReference type="GO" id="GO:0004674">
    <property type="term" value="F:protein serine/threonine kinase activity"/>
    <property type="evidence" value="ECO:0007669"/>
    <property type="project" value="UniProtKB-KW"/>
</dbReference>
<dbReference type="InterPro" id="IPR003594">
    <property type="entry name" value="HATPase_dom"/>
</dbReference>
<evidence type="ECO:0000256" key="1">
    <source>
        <dbReference type="ARBA" id="ARBA00022527"/>
    </source>
</evidence>
<dbReference type="InterPro" id="IPR036890">
    <property type="entry name" value="HATPase_C_sf"/>
</dbReference>
<comment type="caution">
    <text evidence="4">The sequence shown here is derived from an EMBL/GenBank/DDBJ whole genome shotgun (WGS) entry which is preliminary data.</text>
</comment>
<keyword evidence="1" id="KW-0418">Kinase</keyword>
<dbReference type="PANTHER" id="PTHR35526:SF3">
    <property type="entry name" value="ANTI-SIGMA-F FACTOR RSBW"/>
    <property type="match status" value="1"/>
</dbReference>
<name>A0A495JSZ4_9ACTN</name>
<feature type="domain" description="Histidine kinase/HSP90-like ATPase" evidence="2">
    <location>
        <begin position="207"/>
        <end position="314"/>
    </location>
</feature>
<keyword evidence="1" id="KW-0723">Serine/threonine-protein kinase</keyword>
<dbReference type="PANTHER" id="PTHR35526">
    <property type="entry name" value="ANTI-SIGMA-F FACTOR RSBW-RELATED"/>
    <property type="match status" value="1"/>
</dbReference>
<organism evidence="4 5">
    <name type="scientific">Micromonospora pisi</name>
    <dbReference type="NCBI Taxonomy" id="589240"/>
    <lineage>
        <taxon>Bacteria</taxon>
        <taxon>Bacillati</taxon>
        <taxon>Actinomycetota</taxon>
        <taxon>Actinomycetes</taxon>
        <taxon>Micromonosporales</taxon>
        <taxon>Micromonosporaceae</taxon>
        <taxon>Micromonospora</taxon>
    </lineage>
</organism>
<dbReference type="CDD" id="cd16936">
    <property type="entry name" value="HATPase_RsbW-like"/>
    <property type="match status" value="1"/>
</dbReference>
<evidence type="ECO:0000313" key="4">
    <source>
        <dbReference type="EMBL" id="RKR91492.1"/>
    </source>
</evidence>
<feature type="domain" description="MEDS" evidence="3">
    <location>
        <begin position="15"/>
        <end position="162"/>
    </location>
</feature>
<reference evidence="4 5" key="1">
    <citation type="submission" date="2018-10" db="EMBL/GenBank/DDBJ databases">
        <title>Sequencing the genomes of 1000 actinobacteria strains.</title>
        <authorList>
            <person name="Klenk H.-P."/>
        </authorList>
    </citation>
    <scope>NUCLEOTIDE SEQUENCE [LARGE SCALE GENOMIC DNA]</scope>
    <source>
        <strain evidence="4 5">DSM 45175</strain>
    </source>
</reference>
<protein>
    <submittedName>
        <fullName evidence="4">Anti-sigma regulatory factor (Ser/Thr protein kinase)</fullName>
    </submittedName>
</protein>
<dbReference type="Pfam" id="PF14417">
    <property type="entry name" value="MEDS"/>
    <property type="match status" value="1"/>
</dbReference>
<dbReference type="InterPro" id="IPR050267">
    <property type="entry name" value="Anti-sigma-factor_SerPK"/>
</dbReference>
<dbReference type="Gene3D" id="3.30.565.10">
    <property type="entry name" value="Histidine kinase-like ATPase, C-terminal domain"/>
    <property type="match status" value="1"/>
</dbReference>
<dbReference type="AlphaFoldDB" id="A0A495JSZ4"/>
<keyword evidence="1" id="KW-0808">Transferase</keyword>
<dbReference type="NCBIfam" id="NF041045">
    <property type="entry name" value="RsbA_anti_sig"/>
    <property type="match status" value="1"/>
</dbReference>
<dbReference type="InterPro" id="IPR025847">
    <property type="entry name" value="MEDS_domain"/>
</dbReference>
<dbReference type="InterPro" id="IPR047718">
    <property type="entry name" value="RsbA-like_anti_sig"/>
</dbReference>
<proteinExistence type="predicted"/>
<dbReference type="Proteomes" id="UP000277671">
    <property type="component" value="Unassembled WGS sequence"/>
</dbReference>